<dbReference type="Pfam" id="PF04277">
    <property type="entry name" value="OAD_gamma"/>
    <property type="match status" value="1"/>
</dbReference>
<keyword evidence="8" id="KW-1185">Reference proteome</keyword>
<comment type="subcellular location">
    <subcellularLocation>
        <location evidence="1">Cell membrane</location>
    </subcellularLocation>
</comment>
<accession>A0A1S6U8Q4</accession>
<evidence type="ECO:0000256" key="2">
    <source>
        <dbReference type="ARBA" id="ARBA00022475"/>
    </source>
</evidence>
<evidence type="ECO:0000256" key="6">
    <source>
        <dbReference type="SAM" id="Phobius"/>
    </source>
</evidence>
<evidence type="ECO:0000313" key="8">
    <source>
        <dbReference type="Proteomes" id="UP000190868"/>
    </source>
</evidence>
<gene>
    <name evidence="7" type="primary">oadG</name>
    <name evidence="7" type="ORF">CPIN18021_1012</name>
</gene>
<dbReference type="Proteomes" id="UP000190868">
    <property type="component" value="Chromosome"/>
</dbReference>
<dbReference type="GO" id="GO:0036376">
    <property type="term" value="P:sodium ion export across plasma membrane"/>
    <property type="evidence" value="ECO:0007669"/>
    <property type="project" value="InterPro"/>
</dbReference>
<dbReference type="GeneID" id="56566649"/>
<keyword evidence="5 6" id="KW-0472">Membrane</keyword>
<dbReference type="GO" id="GO:0015081">
    <property type="term" value="F:sodium ion transmembrane transporter activity"/>
    <property type="evidence" value="ECO:0007669"/>
    <property type="project" value="InterPro"/>
</dbReference>
<evidence type="ECO:0000256" key="4">
    <source>
        <dbReference type="ARBA" id="ARBA00022989"/>
    </source>
</evidence>
<name>A0A1S6U8Q4_9BACT</name>
<dbReference type="EC" id="6.4.1.1" evidence="7"/>
<dbReference type="AlphaFoldDB" id="A0A1S6U8Q4"/>
<protein>
    <submittedName>
        <fullName evidence="7">Oxaloacetate decarboxylase, gamma subunit</fullName>
        <ecNumber evidence="7">6.4.1.1</ecNumber>
    </submittedName>
</protein>
<evidence type="ECO:0000313" key="7">
    <source>
        <dbReference type="EMBL" id="AQW87817.1"/>
    </source>
</evidence>
<dbReference type="EMBL" id="CP017258">
    <property type="protein sequence ID" value="AQW87817.1"/>
    <property type="molecule type" value="Genomic_DNA"/>
</dbReference>
<dbReference type="RefSeq" id="WP_078423433.1">
    <property type="nucleotide sequence ID" value="NZ_CP017018.1"/>
</dbReference>
<dbReference type="NCBIfam" id="TIGR01195">
    <property type="entry name" value="oadG_fam"/>
    <property type="match status" value="1"/>
</dbReference>
<feature type="transmembrane region" description="Helical" evidence="6">
    <location>
        <begin position="12"/>
        <end position="33"/>
    </location>
</feature>
<evidence type="ECO:0000256" key="3">
    <source>
        <dbReference type="ARBA" id="ARBA00022692"/>
    </source>
</evidence>
<dbReference type="KEGG" id="cpin:CPIN18020_1010"/>
<organism evidence="7 8">
    <name type="scientific">Campylobacter pinnipediorum subsp. caledonicus</name>
    <dbReference type="NCBI Taxonomy" id="1874362"/>
    <lineage>
        <taxon>Bacteria</taxon>
        <taxon>Pseudomonadati</taxon>
        <taxon>Campylobacterota</taxon>
        <taxon>Epsilonproteobacteria</taxon>
        <taxon>Campylobacterales</taxon>
        <taxon>Campylobacteraceae</taxon>
        <taxon>Campylobacter</taxon>
    </lineage>
</organism>
<keyword evidence="3 6" id="KW-0812">Transmembrane</keyword>
<sequence>MNINLVSEGFSFMVLGMSSVFLFLVIMIFTLSIQGRIINKFIKNEIIDNDNKTICFKKEDNNELVAAISVAISNFKKR</sequence>
<reference evidence="8" key="1">
    <citation type="submission" date="2016-09" db="EMBL/GenBank/DDBJ databases">
        <title>Comparative genomics of the Campylobacter concisus group.</title>
        <authorList>
            <person name="Miller W.G."/>
            <person name="Yee E."/>
            <person name="Chapman M.H."/>
            <person name="Huynh S."/>
            <person name="Bono J.L."/>
            <person name="On S.L.W."/>
            <person name="StLeger J."/>
            <person name="Foster G."/>
            <person name="Parker C.T."/>
        </authorList>
    </citation>
    <scope>NUCLEOTIDE SEQUENCE [LARGE SCALE GENOMIC DNA]</scope>
    <source>
        <strain evidence="8">RM18021</strain>
    </source>
</reference>
<keyword evidence="4 6" id="KW-1133">Transmembrane helix</keyword>
<evidence type="ECO:0000256" key="5">
    <source>
        <dbReference type="ARBA" id="ARBA00023136"/>
    </source>
</evidence>
<dbReference type="GO" id="GO:0004736">
    <property type="term" value="F:pyruvate carboxylase activity"/>
    <property type="evidence" value="ECO:0007669"/>
    <property type="project" value="UniProtKB-EC"/>
</dbReference>
<dbReference type="GO" id="GO:0005886">
    <property type="term" value="C:plasma membrane"/>
    <property type="evidence" value="ECO:0007669"/>
    <property type="project" value="UniProtKB-SubCell"/>
</dbReference>
<keyword evidence="7" id="KW-0436">Ligase</keyword>
<proteinExistence type="predicted"/>
<keyword evidence="2" id="KW-1003">Cell membrane</keyword>
<evidence type="ECO:0000256" key="1">
    <source>
        <dbReference type="ARBA" id="ARBA00004236"/>
    </source>
</evidence>
<dbReference type="InterPro" id="IPR005899">
    <property type="entry name" value="Na_pump_deCOase"/>
</dbReference>